<dbReference type="AlphaFoldDB" id="A0AA36G6Q4"/>
<evidence type="ECO:0000313" key="1">
    <source>
        <dbReference type="EMBL" id="CAJ0580128.1"/>
    </source>
</evidence>
<evidence type="ECO:0000313" key="2">
    <source>
        <dbReference type="Proteomes" id="UP001177023"/>
    </source>
</evidence>
<reference evidence="1" key="1">
    <citation type="submission" date="2023-06" db="EMBL/GenBank/DDBJ databases">
        <authorList>
            <person name="Delattre M."/>
        </authorList>
    </citation>
    <scope>NUCLEOTIDE SEQUENCE</scope>
    <source>
        <strain evidence="1">AF72</strain>
    </source>
</reference>
<gene>
    <name evidence="1" type="ORF">MSPICULIGERA_LOCUS18330</name>
</gene>
<organism evidence="1 2">
    <name type="scientific">Mesorhabditis spiculigera</name>
    <dbReference type="NCBI Taxonomy" id="96644"/>
    <lineage>
        <taxon>Eukaryota</taxon>
        <taxon>Metazoa</taxon>
        <taxon>Ecdysozoa</taxon>
        <taxon>Nematoda</taxon>
        <taxon>Chromadorea</taxon>
        <taxon>Rhabditida</taxon>
        <taxon>Rhabditina</taxon>
        <taxon>Rhabditomorpha</taxon>
        <taxon>Rhabditoidea</taxon>
        <taxon>Rhabditidae</taxon>
        <taxon>Mesorhabditinae</taxon>
        <taxon>Mesorhabditis</taxon>
    </lineage>
</organism>
<dbReference type="Proteomes" id="UP001177023">
    <property type="component" value="Unassembled WGS sequence"/>
</dbReference>
<feature type="non-terminal residue" evidence="1">
    <location>
        <position position="302"/>
    </location>
</feature>
<dbReference type="EMBL" id="CATQJA010002659">
    <property type="protein sequence ID" value="CAJ0580128.1"/>
    <property type="molecule type" value="Genomic_DNA"/>
</dbReference>
<proteinExistence type="predicted"/>
<comment type="caution">
    <text evidence="1">The sequence shown here is derived from an EMBL/GenBank/DDBJ whole genome shotgun (WGS) entry which is preliminary data.</text>
</comment>
<keyword evidence="2" id="KW-1185">Reference proteome</keyword>
<accession>A0AA36G6Q4</accession>
<name>A0AA36G6Q4_9BILA</name>
<protein>
    <submittedName>
        <fullName evidence="1">Uncharacterized protein</fullName>
    </submittedName>
</protein>
<sequence>MSHEDLETVKKLLDFANTTVERLGPRATSYSQIDDEMRKVLQTVKGTGAAKKVAKRINKLTGNRLVHKIHFLGHHPYDNHKIASAHFLGVTLQLKKIFACELRTTISFRTKLENFWLSRQDDVVVETAADMFFKHDDLGLEIIFAPDLERFEYLDYIFWKNREINPADFLVITTKFSNALIDSDAEDLPYFVKFVKKAKVIGMPKYQPYTEFRLSRINTEHQPQDAMENLGIHYWKNGSFSKINPVEKSLMETEDTLLFECRCEAAWRIHLLQSELEVDEKSDGELDEIIGNLPLLLGNLYF</sequence>